<dbReference type="AlphaFoldDB" id="A0A344TC60"/>
<keyword evidence="4" id="KW-1185">Reference proteome</keyword>
<evidence type="ECO:0000256" key="1">
    <source>
        <dbReference type="SAM" id="MobiDB-lite"/>
    </source>
</evidence>
<feature type="region of interest" description="Disordered" evidence="1">
    <location>
        <begin position="493"/>
        <end position="517"/>
    </location>
</feature>
<dbReference type="KEGG" id="run:DR864_00090"/>
<evidence type="ECO:0000313" key="4">
    <source>
        <dbReference type="Proteomes" id="UP000251993"/>
    </source>
</evidence>
<sequence length="517" mass="59025">MHSIITVPKKQDTFWKVFDIPLVSTNIIQDAADELNRVFTANDRYEEFQFATPELAQDFREFLHKSKLGSIDSDRVFNLALEQPTTFAVLDLPAEQTTLFPEPFVTFVEADQVHDAQKDTTGNVDLIIYKTDSGFVAIDDAFYRIFDKDTFEFKSEVPHFLGFCPACLIWNDVLSDSNGLRTLGPVIPLVSRLDRYAMQRAFEHDVDLYAAFPSMQVPEESCNYVSSEGHRCNGGFFRIGTSNEYKPCPECESKKHRGPGTTYFIKPAMMKEGITKVASFIEASTAPLEYYTKKNDELEKRLYEMLTGKKKQDTRKDAVNEDQIRDEFEARKSKLNYWAENMQAVRTFIISTAAKLRYGNAFVSYVFKNGNQYHLETLTDMLDEFDRMKATGLPVYLLDEQLKKIEALIVRNNDTQEKRLAIMRLLEPYRNLSLSLLDPTSVEYKIKADLPQLIEQFELDNNTTIEEFGAKATLSKKLSSIQTQLIRYANQRSGLNASPNGDGQNKPIGSQAVRQVA</sequence>
<feature type="compositionally biased region" description="Polar residues" evidence="1">
    <location>
        <begin position="493"/>
        <end position="503"/>
    </location>
</feature>
<gene>
    <name evidence="2" type="ORF">DR864_00090</name>
    <name evidence="3" type="ORF">DR864_00365</name>
</gene>
<evidence type="ECO:0000313" key="2">
    <source>
        <dbReference type="EMBL" id="AXE16231.1"/>
    </source>
</evidence>
<reference evidence="2 4" key="1">
    <citation type="submission" date="2018-07" db="EMBL/GenBank/DDBJ databases">
        <title>Genome sequencing of Runella.</title>
        <authorList>
            <person name="Baek M.-G."/>
            <person name="Yi H."/>
        </authorList>
    </citation>
    <scope>NUCLEOTIDE SEQUENCE [LARGE SCALE GENOMIC DNA]</scope>
    <source>
        <strain evidence="2 4">HYN0085</strain>
    </source>
</reference>
<evidence type="ECO:0000313" key="3">
    <source>
        <dbReference type="EMBL" id="AXE16286.1"/>
    </source>
</evidence>
<dbReference type="OrthoDB" id="938914at2"/>
<accession>A0A344TC60</accession>
<name>A0A344TC60_9BACT</name>
<protein>
    <submittedName>
        <fullName evidence="2">Uncharacterized protein</fullName>
    </submittedName>
</protein>
<organism evidence="2 4">
    <name type="scientific">Runella rosea</name>
    <dbReference type="NCBI Taxonomy" id="2259595"/>
    <lineage>
        <taxon>Bacteria</taxon>
        <taxon>Pseudomonadati</taxon>
        <taxon>Bacteroidota</taxon>
        <taxon>Cytophagia</taxon>
        <taxon>Cytophagales</taxon>
        <taxon>Spirosomataceae</taxon>
        <taxon>Runella</taxon>
    </lineage>
</organism>
<dbReference type="Proteomes" id="UP000251993">
    <property type="component" value="Chromosome"/>
</dbReference>
<proteinExistence type="predicted"/>
<dbReference type="KEGG" id="run:DR864_00365"/>
<dbReference type="EMBL" id="CP030850">
    <property type="protein sequence ID" value="AXE16286.1"/>
    <property type="molecule type" value="Genomic_DNA"/>
</dbReference>
<dbReference type="EMBL" id="CP030850">
    <property type="protein sequence ID" value="AXE16231.1"/>
    <property type="molecule type" value="Genomic_DNA"/>
</dbReference>